<sequence length="138" mass="15900">MMPMNAGTDPLESTEFKQHIRNLLYEYSLTYLTTNHVVFTEDLAAECIQRLKPIPLTDPYLFTLFPDSFVAFSQIHSLPFLDPYDETPETTQEALTYIRRLGAVPKGVPRTEKMKTQWSDDSYERPLEEFPSIDTASS</sequence>
<evidence type="ECO:0000313" key="3">
    <source>
        <dbReference type="Proteomes" id="UP000724874"/>
    </source>
</evidence>
<dbReference type="OrthoDB" id="3114789at2759"/>
<dbReference type="AlphaFoldDB" id="A0A9P5NSB7"/>
<comment type="caution">
    <text evidence="2">The sequence shown here is derived from an EMBL/GenBank/DDBJ whole genome shotgun (WGS) entry which is preliminary data.</text>
</comment>
<gene>
    <name evidence="2" type="ORF">CPB84DRAFT_1776261</name>
</gene>
<proteinExistence type="predicted"/>
<evidence type="ECO:0000256" key="1">
    <source>
        <dbReference type="SAM" id="MobiDB-lite"/>
    </source>
</evidence>
<name>A0A9P5NSB7_GYMJU</name>
<evidence type="ECO:0000313" key="2">
    <source>
        <dbReference type="EMBL" id="KAF8902229.1"/>
    </source>
</evidence>
<organism evidence="2 3">
    <name type="scientific">Gymnopilus junonius</name>
    <name type="common">Spectacular rustgill mushroom</name>
    <name type="synonym">Gymnopilus spectabilis subsp. junonius</name>
    <dbReference type="NCBI Taxonomy" id="109634"/>
    <lineage>
        <taxon>Eukaryota</taxon>
        <taxon>Fungi</taxon>
        <taxon>Dikarya</taxon>
        <taxon>Basidiomycota</taxon>
        <taxon>Agaricomycotina</taxon>
        <taxon>Agaricomycetes</taxon>
        <taxon>Agaricomycetidae</taxon>
        <taxon>Agaricales</taxon>
        <taxon>Agaricineae</taxon>
        <taxon>Hymenogastraceae</taxon>
        <taxon>Gymnopilus</taxon>
    </lineage>
</organism>
<protein>
    <submittedName>
        <fullName evidence="2">Uncharacterized protein</fullName>
    </submittedName>
</protein>
<reference evidence="2" key="1">
    <citation type="submission" date="2020-11" db="EMBL/GenBank/DDBJ databases">
        <authorList>
            <consortium name="DOE Joint Genome Institute"/>
            <person name="Ahrendt S."/>
            <person name="Riley R."/>
            <person name="Andreopoulos W."/>
            <person name="LaButti K."/>
            <person name="Pangilinan J."/>
            <person name="Ruiz-duenas F.J."/>
            <person name="Barrasa J.M."/>
            <person name="Sanchez-Garcia M."/>
            <person name="Camarero S."/>
            <person name="Miyauchi S."/>
            <person name="Serrano A."/>
            <person name="Linde D."/>
            <person name="Babiker R."/>
            <person name="Drula E."/>
            <person name="Ayuso-Fernandez I."/>
            <person name="Pacheco R."/>
            <person name="Padilla G."/>
            <person name="Ferreira P."/>
            <person name="Barriuso J."/>
            <person name="Kellner H."/>
            <person name="Castanera R."/>
            <person name="Alfaro M."/>
            <person name="Ramirez L."/>
            <person name="Pisabarro A.G."/>
            <person name="Kuo A."/>
            <person name="Tritt A."/>
            <person name="Lipzen A."/>
            <person name="He G."/>
            <person name="Yan M."/>
            <person name="Ng V."/>
            <person name="Cullen D."/>
            <person name="Martin F."/>
            <person name="Rosso M.-N."/>
            <person name="Henrissat B."/>
            <person name="Hibbett D."/>
            <person name="Martinez A.T."/>
            <person name="Grigoriev I.V."/>
        </authorList>
    </citation>
    <scope>NUCLEOTIDE SEQUENCE</scope>
    <source>
        <strain evidence="2">AH 44721</strain>
    </source>
</reference>
<dbReference type="Proteomes" id="UP000724874">
    <property type="component" value="Unassembled WGS sequence"/>
</dbReference>
<feature type="region of interest" description="Disordered" evidence="1">
    <location>
        <begin position="114"/>
        <end position="138"/>
    </location>
</feature>
<accession>A0A9P5NSB7</accession>
<keyword evidence="3" id="KW-1185">Reference proteome</keyword>
<dbReference type="EMBL" id="JADNYJ010000037">
    <property type="protein sequence ID" value="KAF8902229.1"/>
    <property type="molecule type" value="Genomic_DNA"/>
</dbReference>